<organism evidence="1 2">
    <name type="scientific">Nepenthes gracilis</name>
    <name type="common">Slender pitcher plant</name>
    <dbReference type="NCBI Taxonomy" id="150966"/>
    <lineage>
        <taxon>Eukaryota</taxon>
        <taxon>Viridiplantae</taxon>
        <taxon>Streptophyta</taxon>
        <taxon>Embryophyta</taxon>
        <taxon>Tracheophyta</taxon>
        <taxon>Spermatophyta</taxon>
        <taxon>Magnoliopsida</taxon>
        <taxon>eudicotyledons</taxon>
        <taxon>Gunneridae</taxon>
        <taxon>Pentapetalae</taxon>
        <taxon>Caryophyllales</taxon>
        <taxon>Nepenthaceae</taxon>
        <taxon>Nepenthes</taxon>
    </lineage>
</organism>
<evidence type="ECO:0000313" key="1">
    <source>
        <dbReference type="EMBL" id="GMH15551.1"/>
    </source>
</evidence>
<reference evidence="1" key="1">
    <citation type="submission" date="2023-05" db="EMBL/GenBank/DDBJ databases">
        <title>Nepenthes gracilis genome sequencing.</title>
        <authorList>
            <person name="Fukushima K."/>
        </authorList>
    </citation>
    <scope>NUCLEOTIDE SEQUENCE</scope>
    <source>
        <strain evidence="1">SING2019-196</strain>
    </source>
</reference>
<name>A0AAD3SRX9_NEPGR</name>
<sequence length="81" mass="8451">MVDCFPVASWLFCPVVSRPRLHILSYGPLSLASSAASVSSNATLRLSSADSGWDGVPALVSLKMLKDAGVICLILLAFGIS</sequence>
<protein>
    <submittedName>
        <fullName evidence="1">Uncharacterized protein</fullName>
    </submittedName>
</protein>
<evidence type="ECO:0000313" key="2">
    <source>
        <dbReference type="Proteomes" id="UP001279734"/>
    </source>
</evidence>
<dbReference type="AlphaFoldDB" id="A0AAD3SRX9"/>
<dbReference type="Proteomes" id="UP001279734">
    <property type="component" value="Unassembled WGS sequence"/>
</dbReference>
<proteinExistence type="predicted"/>
<keyword evidence="2" id="KW-1185">Reference proteome</keyword>
<dbReference type="EMBL" id="BSYO01000015">
    <property type="protein sequence ID" value="GMH15551.1"/>
    <property type="molecule type" value="Genomic_DNA"/>
</dbReference>
<accession>A0AAD3SRX9</accession>
<gene>
    <name evidence="1" type="ORF">Nepgr_017392</name>
</gene>
<comment type="caution">
    <text evidence="1">The sequence shown here is derived from an EMBL/GenBank/DDBJ whole genome shotgun (WGS) entry which is preliminary data.</text>
</comment>